<evidence type="ECO:0000259" key="1">
    <source>
        <dbReference type="Pfam" id="PF00501"/>
    </source>
</evidence>
<dbReference type="OrthoDB" id="7842397at2"/>
<name>A0A182D611_BLAVI</name>
<dbReference type="SUPFAM" id="SSF56801">
    <property type="entry name" value="Acetyl-CoA synthetase-like"/>
    <property type="match status" value="1"/>
</dbReference>
<evidence type="ECO:0000313" key="2">
    <source>
        <dbReference type="EMBL" id="BAS00846.1"/>
    </source>
</evidence>
<dbReference type="Pfam" id="PF00501">
    <property type="entry name" value="AMP-binding"/>
    <property type="match status" value="1"/>
</dbReference>
<dbReference type="InterPro" id="IPR042099">
    <property type="entry name" value="ANL_N_sf"/>
</dbReference>
<keyword evidence="2" id="KW-0436">Ligase</keyword>
<proteinExistence type="predicted"/>
<dbReference type="KEGG" id="bvr:BVIR_1500"/>
<dbReference type="GO" id="GO:0016874">
    <property type="term" value="F:ligase activity"/>
    <property type="evidence" value="ECO:0007669"/>
    <property type="project" value="UniProtKB-KW"/>
</dbReference>
<dbReference type="AlphaFoldDB" id="A0A182D611"/>
<feature type="domain" description="AMP-dependent synthetase/ligase" evidence="1">
    <location>
        <begin position="21"/>
        <end position="302"/>
    </location>
</feature>
<dbReference type="RefSeq" id="WP_055037094.1">
    <property type="nucleotide sequence ID" value="NZ_AP014854.2"/>
</dbReference>
<reference evidence="2" key="1">
    <citation type="journal article" date="2015" name="Genome Announc.">
        <title>Complete Genome Sequence of the Bacteriochlorophyll b-Producing Photosynthetic Bacterium Blastochloris viridis.</title>
        <authorList>
            <person name="Tsukatani Y."/>
            <person name="Hirose Y."/>
            <person name="Harada J."/>
            <person name="Misawa N."/>
            <person name="Mori K."/>
            <person name="Inoue K."/>
            <person name="Tamiaki H."/>
        </authorList>
    </citation>
    <scope>NUCLEOTIDE SEQUENCE [LARGE SCALE GENOMIC DNA]</scope>
    <source>
        <strain evidence="2">DSM 133</strain>
    </source>
</reference>
<gene>
    <name evidence="2" type="ORF">BV133_3252</name>
</gene>
<dbReference type="Gene3D" id="3.40.50.12780">
    <property type="entry name" value="N-terminal domain of ligase-like"/>
    <property type="match status" value="1"/>
</dbReference>
<protein>
    <submittedName>
        <fullName evidence="2">2,3-dihydroxybenzoate-AMP ligase</fullName>
    </submittedName>
</protein>
<accession>A0A182D611</accession>
<organism evidence="2">
    <name type="scientific">Blastochloris viridis</name>
    <name type="common">Rhodopseudomonas viridis</name>
    <dbReference type="NCBI Taxonomy" id="1079"/>
    <lineage>
        <taxon>Bacteria</taxon>
        <taxon>Pseudomonadati</taxon>
        <taxon>Pseudomonadota</taxon>
        <taxon>Alphaproteobacteria</taxon>
        <taxon>Hyphomicrobiales</taxon>
        <taxon>Blastochloridaceae</taxon>
        <taxon>Blastochloris</taxon>
    </lineage>
</organism>
<dbReference type="InterPro" id="IPR000873">
    <property type="entry name" value="AMP-dep_synth/lig_dom"/>
</dbReference>
<sequence>MILEHDDSDGFAGRVTLDQIFRRTTEQRPDATALIERVGNQLWQLSFASVERAVSVLASRLAALGLPQDSVIALQGPASVGQVVALLAASRAGLIPMFIPELWREADLTPAIEGSGARAMVSFGDADDTVDLHCRVAAGVFAVRFVCALRDDAPDGVIALGSLDDLVTGEIGRIPSYRSGNPADHVAVLTWDVGPDGPYLVPRSHRALVAGGVPTLLAGRLDESAVLLSTVALSSFAGLTCSMVVWLLAGGTLALARPASTAELIETVPLVSGTHLLLPSDVGGSLSAEGRFKTCPDLRVVLLLNRAPELVPTPWLTEDIGVVDITAWGEAALLARRRDGAEQRAVVPTRADASAGLDPVAVAMVGHRTLQGTLALAGAMVPHMAFPASAGSGLPLVAEGAYDTGWTCHANAEGALVSDAPPRGVARIGGYRVSLRDAEAKLSKLLGAPVEVAALPHRVLGQRVVAATEGAVDPAASAALPLVGLSPAKARRSA</sequence>
<dbReference type="EMBL" id="AP014854">
    <property type="protein sequence ID" value="BAS00846.1"/>
    <property type="molecule type" value="Genomic_DNA"/>
</dbReference>